<accession>A0A6I9WNX9</accession>
<dbReference type="KEGG" id="pbar:105431234"/>
<dbReference type="InterPro" id="IPR024679">
    <property type="entry name" value="Ipi1_N"/>
</dbReference>
<gene>
    <name evidence="6" type="primary">LOC105431234</name>
</gene>
<evidence type="ECO:0000313" key="5">
    <source>
        <dbReference type="Proteomes" id="UP000504615"/>
    </source>
</evidence>
<comment type="similarity">
    <text evidence="2">Belongs to the IPI1/TEX10 family.</text>
</comment>
<dbReference type="GO" id="GO:0071339">
    <property type="term" value="C:MLL1 complex"/>
    <property type="evidence" value="ECO:0007669"/>
    <property type="project" value="TreeGrafter"/>
</dbReference>
<keyword evidence="3" id="KW-0539">Nucleus</keyword>
<evidence type="ECO:0000256" key="2">
    <source>
        <dbReference type="ARBA" id="ARBA00006427"/>
    </source>
</evidence>
<reference evidence="6" key="1">
    <citation type="submission" date="2025-08" db="UniProtKB">
        <authorList>
            <consortium name="RefSeq"/>
        </authorList>
    </citation>
    <scope>IDENTIFICATION</scope>
</reference>
<dbReference type="PANTHER" id="PTHR16056">
    <property type="entry name" value="REGULATOR OF MICROTUBULE DYNAMICS PROTEIN"/>
    <property type="match status" value="1"/>
</dbReference>
<keyword evidence="5" id="KW-1185">Reference proteome</keyword>
<dbReference type="Pfam" id="PF12333">
    <property type="entry name" value="Ipi1_N"/>
    <property type="match status" value="1"/>
</dbReference>
<dbReference type="PANTHER" id="PTHR16056:SF2">
    <property type="entry name" value="TESTIS-EXPRESSED PROTEIN 10"/>
    <property type="match status" value="1"/>
</dbReference>
<dbReference type="SUPFAM" id="SSF48371">
    <property type="entry name" value="ARM repeat"/>
    <property type="match status" value="1"/>
</dbReference>
<dbReference type="Gene3D" id="1.25.10.10">
    <property type="entry name" value="Leucine-rich Repeat Variant"/>
    <property type="match status" value="1"/>
</dbReference>
<dbReference type="Proteomes" id="UP000504615">
    <property type="component" value="Unplaced"/>
</dbReference>
<protein>
    <submittedName>
        <fullName evidence="6">Testis-expressed protein 10 homolog isoform X1</fullName>
    </submittedName>
</protein>
<organism evidence="5 6">
    <name type="scientific">Pogonomyrmex barbatus</name>
    <name type="common">red harvester ant</name>
    <dbReference type="NCBI Taxonomy" id="144034"/>
    <lineage>
        <taxon>Eukaryota</taxon>
        <taxon>Metazoa</taxon>
        <taxon>Ecdysozoa</taxon>
        <taxon>Arthropoda</taxon>
        <taxon>Hexapoda</taxon>
        <taxon>Insecta</taxon>
        <taxon>Pterygota</taxon>
        <taxon>Neoptera</taxon>
        <taxon>Endopterygota</taxon>
        <taxon>Hymenoptera</taxon>
        <taxon>Apocrita</taxon>
        <taxon>Aculeata</taxon>
        <taxon>Formicoidea</taxon>
        <taxon>Formicidae</taxon>
        <taxon>Myrmicinae</taxon>
        <taxon>Pogonomyrmex</taxon>
    </lineage>
</organism>
<evidence type="ECO:0000259" key="4">
    <source>
        <dbReference type="Pfam" id="PF12333"/>
    </source>
</evidence>
<evidence type="ECO:0000256" key="3">
    <source>
        <dbReference type="ARBA" id="ARBA00023242"/>
    </source>
</evidence>
<comment type="subcellular location">
    <subcellularLocation>
        <location evidence="1">Nucleus</location>
    </subcellularLocation>
</comment>
<dbReference type="AlphaFoldDB" id="A0A6I9WNX9"/>
<feature type="domain" description="Pre-rRNA-processing protein Ipi1 N-terminal" evidence="4">
    <location>
        <begin position="140"/>
        <end position="234"/>
    </location>
</feature>
<evidence type="ECO:0000256" key="1">
    <source>
        <dbReference type="ARBA" id="ARBA00004123"/>
    </source>
</evidence>
<dbReference type="OrthoDB" id="361362at2759"/>
<name>A0A6I9WNX9_9HYME</name>
<sequence length="616" mass="71252">MAKNHKRLKRLKSEKAKVKLKAKKSVNQIPKSLNITNTSFKVKKILLPEQLKHRGETEIGICKSNINDLLTRFRHYNSTVREDALKQLKNILLQNSKSLHSQLSSLLRGIAALSLDKEKNVRRSCFNALNVLLGLISNEQLLPLREVVISYLSCAMTHIDPRIKEDSLLFLDVLVQNCNSVLAKDSHKILPNFLGMICKLHNEAGPDAKLMTMLNSKNTTVKWRIKVLERLANIFTSVVNYRKFYRNTHSNPLSTTKTRTYTKYVPIYSNNMTQICEVNLDINATSNCTEEILPIKEFEKYVGLLMPLMFDIWLEVCPDEKVESYTEITISSEAATLLKNIVIIIQSIIEYIDTLDRDNCSVMHIKCWFKNRFHNTYMKNFLSKFPYGEVKRSVSESKRRQEDFSQVVFTEKCLVQNLGLCQIHVWFTSLFDHTERFCALIKNNCESVATYLNGVIENSCDSSAIPQLTNLLRVLFLKASPVWYVNCINLSHTLQLIIEASSSLPNKELQSRLCLIVGDIMLENNLNELHREKVFKNFVKILPSLLLRSSINDVTIRMISQIVLRFKDWIQEELVAKHEAIIENAKKIVILNSHDDRQSRLMIYNLFYFIDSQIYY</sequence>
<evidence type="ECO:0000313" key="6">
    <source>
        <dbReference type="RefSeq" id="XP_011643591.1"/>
    </source>
</evidence>
<dbReference type="RefSeq" id="XP_011643591.1">
    <property type="nucleotide sequence ID" value="XM_011645289.2"/>
</dbReference>
<dbReference type="InterPro" id="IPR011989">
    <property type="entry name" value="ARM-like"/>
</dbReference>
<dbReference type="InterPro" id="IPR016024">
    <property type="entry name" value="ARM-type_fold"/>
</dbReference>
<dbReference type="GeneID" id="105431234"/>
<proteinExistence type="inferred from homology"/>